<proteinExistence type="predicted"/>
<reference evidence="1" key="1">
    <citation type="submission" date="2019-08" db="EMBL/GenBank/DDBJ databases">
        <authorList>
            <person name="Kucharzyk K."/>
            <person name="Murdoch R.W."/>
            <person name="Higgins S."/>
            <person name="Loffler F."/>
        </authorList>
    </citation>
    <scope>NUCLEOTIDE SEQUENCE</scope>
</reference>
<protein>
    <submittedName>
        <fullName evidence="1">Uncharacterized protein</fullName>
    </submittedName>
</protein>
<accession>A0A644W825</accession>
<evidence type="ECO:0000313" key="1">
    <source>
        <dbReference type="EMBL" id="MPL99945.1"/>
    </source>
</evidence>
<comment type="caution">
    <text evidence="1">The sequence shown here is derived from an EMBL/GenBank/DDBJ whole genome shotgun (WGS) entry which is preliminary data.</text>
</comment>
<dbReference type="EMBL" id="VSSQ01000698">
    <property type="protein sequence ID" value="MPL99945.1"/>
    <property type="molecule type" value="Genomic_DNA"/>
</dbReference>
<dbReference type="AlphaFoldDB" id="A0A644W825"/>
<organism evidence="1">
    <name type="scientific">bioreactor metagenome</name>
    <dbReference type="NCBI Taxonomy" id="1076179"/>
    <lineage>
        <taxon>unclassified sequences</taxon>
        <taxon>metagenomes</taxon>
        <taxon>ecological metagenomes</taxon>
    </lineage>
</organism>
<gene>
    <name evidence="1" type="ORF">SDC9_46167</name>
</gene>
<sequence>MMNKKRILILIFVLTIAVVFTIASVSSASAATKTVNFKNSGTKNVKIGHGDYIGLYYSTYGSQYPPRTLEISLWSSNYYPKYYKMTKAKVYFKKSNGQTVYKVYKGSYVTKKVHKGWKPKKAIIYYKKK</sequence>
<name>A0A644W825_9ZZZZ</name>